<keyword evidence="1" id="KW-0732">Signal</keyword>
<evidence type="ECO:0000313" key="6">
    <source>
        <dbReference type="EMBL" id="GFO39590.1"/>
    </source>
</evidence>
<gene>
    <name evidence="6" type="ORF">PoB_006609500</name>
</gene>
<evidence type="ECO:0000256" key="3">
    <source>
        <dbReference type="ARBA" id="ARBA00023180"/>
    </source>
</evidence>
<dbReference type="Proteomes" id="UP000735302">
    <property type="component" value="Unassembled WGS sequence"/>
</dbReference>
<dbReference type="Gene3D" id="2.60.40.10">
    <property type="entry name" value="Immunoglobulins"/>
    <property type="match status" value="1"/>
</dbReference>
<keyword evidence="4" id="KW-0393">Immunoglobulin domain</keyword>
<dbReference type="InterPro" id="IPR007110">
    <property type="entry name" value="Ig-like_dom"/>
</dbReference>
<dbReference type="AlphaFoldDB" id="A0AAV4D683"/>
<keyword evidence="3" id="KW-0325">Glycoprotein</keyword>
<feature type="domain" description="Ig-like" evidence="5">
    <location>
        <begin position="69"/>
        <end position="150"/>
    </location>
</feature>
<comment type="caution">
    <text evidence="6">The sequence shown here is derived from an EMBL/GenBank/DDBJ whole genome shotgun (WGS) entry which is preliminary data.</text>
</comment>
<dbReference type="EMBL" id="BLXT01007504">
    <property type="protein sequence ID" value="GFO39590.1"/>
    <property type="molecule type" value="Genomic_DNA"/>
</dbReference>
<organism evidence="6 7">
    <name type="scientific">Plakobranchus ocellatus</name>
    <dbReference type="NCBI Taxonomy" id="259542"/>
    <lineage>
        <taxon>Eukaryota</taxon>
        <taxon>Metazoa</taxon>
        <taxon>Spiralia</taxon>
        <taxon>Lophotrochozoa</taxon>
        <taxon>Mollusca</taxon>
        <taxon>Gastropoda</taxon>
        <taxon>Heterobranchia</taxon>
        <taxon>Euthyneura</taxon>
        <taxon>Panpulmonata</taxon>
        <taxon>Sacoglossa</taxon>
        <taxon>Placobranchoidea</taxon>
        <taxon>Plakobranchidae</taxon>
        <taxon>Plakobranchus</taxon>
    </lineage>
</organism>
<dbReference type="InterPro" id="IPR013783">
    <property type="entry name" value="Ig-like_fold"/>
</dbReference>
<keyword evidence="6" id="KW-0635">Pregnancy</keyword>
<protein>
    <submittedName>
        <fullName evidence="6">Pregnancy-specific beta-1-glycoprotein 8</fullName>
    </submittedName>
</protein>
<dbReference type="Pfam" id="PF13895">
    <property type="entry name" value="Ig_2"/>
    <property type="match status" value="1"/>
</dbReference>
<keyword evidence="2" id="KW-1015">Disulfide bond</keyword>
<dbReference type="SUPFAM" id="SSF48726">
    <property type="entry name" value="Immunoglobulin"/>
    <property type="match status" value="1"/>
</dbReference>
<evidence type="ECO:0000313" key="7">
    <source>
        <dbReference type="Proteomes" id="UP000735302"/>
    </source>
</evidence>
<proteinExistence type="predicted"/>
<evidence type="ECO:0000259" key="5">
    <source>
        <dbReference type="PROSITE" id="PS50835"/>
    </source>
</evidence>
<name>A0AAV4D683_9GAST</name>
<accession>A0AAV4D683</accession>
<keyword evidence="7" id="KW-1185">Reference proteome</keyword>
<sequence>MTLTCTSKEEVDDVLWTIDGVPIPGQKDKIIQYTKLDADFKATCSVRKNGFSRDSSEVDVNIADLPAKPSIVGQTEVRKWETLELVCDSDSAVPGMKYAWTRNGEAISKANKKYYIKEEAEKSNEGKYKCSTTYRNLAAQESDEFDVKISAGVAQAAASLLLILVAAVISRLDLV</sequence>
<evidence type="ECO:0000256" key="1">
    <source>
        <dbReference type="ARBA" id="ARBA00022729"/>
    </source>
</evidence>
<dbReference type="PROSITE" id="PS50835">
    <property type="entry name" value="IG_LIKE"/>
    <property type="match status" value="1"/>
</dbReference>
<dbReference type="PANTHER" id="PTHR44337">
    <property type="entry name" value="CARCINOEMBRYONIC ANTIGEN-RELATED CELL ADHESION MOLECULE 8"/>
    <property type="match status" value="1"/>
</dbReference>
<dbReference type="InterPro" id="IPR052598">
    <property type="entry name" value="IgSF_CEA-related"/>
</dbReference>
<dbReference type="InterPro" id="IPR036179">
    <property type="entry name" value="Ig-like_dom_sf"/>
</dbReference>
<evidence type="ECO:0000256" key="2">
    <source>
        <dbReference type="ARBA" id="ARBA00023157"/>
    </source>
</evidence>
<reference evidence="6 7" key="1">
    <citation type="journal article" date="2021" name="Elife">
        <title>Chloroplast acquisition without the gene transfer in kleptoplastic sea slugs, Plakobranchus ocellatus.</title>
        <authorList>
            <person name="Maeda T."/>
            <person name="Takahashi S."/>
            <person name="Yoshida T."/>
            <person name="Shimamura S."/>
            <person name="Takaki Y."/>
            <person name="Nagai Y."/>
            <person name="Toyoda A."/>
            <person name="Suzuki Y."/>
            <person name="Arimoto A."/>
            <person name="Ishii H."/>
            <person name="Satoh N."/>
            <person name="Nishiyama T."/>
            <person name="Hasebe M."/>
            <person name="Maruyama T."/>
            <person name="Minagawa J."/>
            <person name="Obokata J."/>
            <person name="Shigenobu S."/>
        </authorList>
    </citation>
    <scope>NUCLEOTIDE SEQUENCE [LARGE SCALE GENOMIC DNA]</scope>
</reference>
<dbReference type="PANTHER" id="PTHR44337:SF20">
    <property type="entry name" value="CARCINOEMBRYONIC ANTIGEN-RELATED CELL ADHESION MOLECULE 5-RELATED"/>
    <property type="match status" value="1"/>
</dbReference>
<evidence type="ECO:0000256" key="4">
    <source>
        <dbReference type="ARBA" id="ARBA00023319"/>
    </source>
</evidence>